<proteinExistence type="predicted"/>
<evidence type="ECO:0000313" key="2">
    <source>
        <dbReference type="Proteomes" id="UP001611383"/>
    </source>
</evidence>
<keyword evidence="2" id="KW-1185">Reference proteome</keyword>
<dbReference type="Proteomes" id="UP001611383">
    <property type="component" value="Chromosome"/>
</dbReference>
<sequence>MALSFNTRFVAPGGEPAPATVDGGLWPLLVVKFGRTGTLSDLDAYLEERRIWLERREPHVCIIDAREVHMPSTQLRQRYIDWLSAHEALLRQWTLGTAYIIQSPAVRMMMSVIRHFAPLTTPFVVTASLQPAAVWAAERLHEAGFACAATRIRACYAVPSS</sequence>
<evidence type="ECO:0000313" key="1">
    <source>
        <dbReference type="EMBL" id="WNG51723.1"/>
    </source>
</evidence>
<evidence type="ECO:0008006" key="3">
    <source>
        <dbReference type="Google" id="ProtNLM"/>
    </source>
</evidence>
<dbReference type="RefSeq" id="WP_395812011.1">
    <property type="nucleotide sequence ID" value="NZ_CP043494.1"/>
</dbReference>
<protein>
    <recommendedName>
        <fullName evidence="3">STAS/SEC14 domain-containing protein</fullName>
    </recommendedName>
</protein>
<organism evidence="1 2">
    <name type="scientific">Archangium minus</name>
    <dbReference type="NCBI Taxonomy" id="83450"/>
    <lineage>
        <taxon>Bacteria</taxon>
        <taxon>Pseudomonadati</taxon>
        <taxon>Myxococcota</taxon>
        <taxon>Myxococcia</taxon>
        <taxon>Myxococcales</taxon>
        <taxon>Cystobacterineae</taxon>
        <taxon>Archangiaceae</taxon>
        <taxon>Archangium</taxon>
    </lineage>
</organism>
<reference evidence="1 2" key="1">
    <citation type="submission" date="2019-08" db="EMBL/GenBank/DDBJ databases">
        <title>Archangium and Cystobacter genomes.</title>
        <authorList>
            <person name="Chen I.-C.K."/>
            <person name="Wielgoss S."/>
        </authorList>
    </citation>
    <scope>NUCLEOTIDE SEQUENCE [LARGE SCALE GENOMIC DNA]</scope>
    <source>
        <strain evidence="1 2">Cbm 6</strain>
    </source>
</reference>
<dbReference type="EMBL" id="CP043494">
    <property type="protein sequence ID" value="WNG51723.1"/>
    <property type="molecule type" value="Genomic_DNA"/>
</dbReference>
<accession>A0ABY9X8J3</accession>
<gene>
    <name evidence="1" type="ORF">F0U60_52155</name>
</gene>
<name>A0ABY9X8J3_9BACT</name>